<keyword evidence="2" id="KW-1185">Reference proteome</keyword>
<proteinExistence type="predicted"/>
<name>A0A810NB79_9ACTN</name>
<dbReference type="EMBL" id="AP023359">
    <property type="protein sequence ID" value="BCJ69644.1"/>
    <property type="molecule type" value="Genomic_DNA"/>
</dbReference>
<gene>
    <name evidence="1" type="ORF">Prubr_66650</name>
</gene>
<reference evidence="1" key="1">
    <citation type="submission" date="2020-08" db="EMBL/GenBank/DDBJ databases">
        <title>Whole genome shotgun sequence of Polymorphospora rubra NBRC 101157.</title>
        <authorList>
            <person name="Komaki H."/>
            <person name="Tamura T."/>
        </authorList>
    </citation>
    <scope>NUCLEOTIDE SEQUENCE</scope>
    <source>
        <strain evidence="1">NBRC 101157</strain>
    </source>
</reference>
<dbReference type="AlphaFoldDB" id="A0A810NB79"/>
<dbReference type="KEGG" id="pry:Prubr_66650"/>
<sequence length="237" mass="26387">MLDDGAVLSVRARAFLDEHAERTPVDLEHPRRWYGCTDVHNDVVPGPEGGLERLETFIARYGGLWFCGERPGCLGKHEHQYRFDHILTSGWEQLEGDEWTATVGDVDGGYPLGLSWSTGRISVVDPDTWIANDADNLIESSALGQAVYADRTWSEAVPVGGRGPGWGLEGVTSDRFRGLVPEALEASSPWNRWYLDEQVAVHAWQVTYDPARPEVVMAWYRGAEGRRRIEAAVGPLQ</sequence>
<evidence type="ECO:0000313" key="1">
    <source>
        <dbReference type="EMBL" id="BCJ69644.1"/>
    </source>
</evidence>
<dbReference type="Proteomes" id="UP000680866">
    <property type="component" value="Chromosome"/>
</dbReference>
<accession>A0A810NB79</accession>
<organism evidence="1 2">
    <name type="scientific">Polymorphospora rubra</name>
    <dbReference type="NCBI Taxonomy" id="338584"/>
    <lineage>
        <taxon>Bacteria</taxon>
        <taxon>Bacillati</taxon>
        <taxon>Actinomycetota</taxon>
        <taxon>Actinomycetes</taxon>
        <taxon>Micromonosporales</taxon>
        <taxon>Micromonosporaceae</taxon>
        <taxon>Polymorphospora</taxon>
    </lineage>
</organism>
<protein>
    <submittedName>
        <fullName evidence="1">Uncharacterized protein</fullName>
    </submittedName>
</protein>
<evidence type="ECO:0000313" key="2">
    <source>
        <dbReference type="Proteomes" id="UP000680866"/>
    </source>
</evidence>